<feature type="transmembrane region" description="Helical" evidence="8">
    <location>
        <begin position="6"/>
        <end position="23"/>
    </location>
</feature>
<feature type="transmembrane region" description="Helical" evidence="8">
    <location>
        <begin position="89"/>
        <end position="108"/>
    </location>
</feature>
<name>A0AAQ3QVV6_9BACT</name>
<evidence type="ECO:0000256" key="5">
    <source>
        <dbReference type="ARBA" id="ARBA00022692"/>
    </source>
</evidence>
<feature type="transmembrane region" description="Helical" evidence="8">
    <location>
        <begin position="145"/>
        <end position="166"/>
    </location>
</feature>
<dbReference type="KEGG" id="puo:RZN69_21965"/>
<keyword evidence="3" id="KW-0813">Transport</keyword>
<accession>A0AAQ3QVV6</accession>
<reference evidence="10 11" key="1">
    <citation type="submission" date="2023-10" db="EMBL/GenBank/DDBJ databases">
        <title>Rubellicoccus peritrichatus gen. nov., sp. nov., isolated from an algae of coral reef tank.</title>
        <authorList>
            <person name="Luo J."/>
        </authorList>
    </citation>
    <scope>NUCLEOTIDE SEQUENCE [LARGE SCALE GENOMIC DNA]</scope>
    <source>
        <strain evidence="10 11">CR14</strain>
    </source>
</reference>
<evidence type="ECO:0000256" key="7">
    <source>
        <dbReference type="ARBA" id="ARBA00023136"/>
    </source>
</evidence>
<dbReference type="AlphaFoldDB" id="A0AAQ3QVV6"/>
<keyword evidence="5 8" id="KW-0812">Transmembrane</keyword>
<keyword evidence="4" id="KW-1003">Cell membrane</keyword>
<evidence type="ECO:0000256" key="8">
    <source>
        <dbReference type="SAM" id="Phobius"/>
    </source>
</evidence>
<proteinExistence type="inferred from homology"/>
<feature type="transmembrane region" description="Helical" evidence="8">
    <location>
        <begin position="55"/>
        <end position="77"/>
    </location>
</feature>
<dbReference type="NCBIfam" id="TIGR01625">
    <property type="entry name" value="YidE_YbjL_dupl"/>
    <property type="match status" value="2"/>
</dbReference>
<feature type="transmembrane region" description="Helical" evidence="8">
    <location>
        <begin position="510"/>
        <end position="531"/>
    </location>
</feature>
<dbReference type="Proteomes" id="UP001304300">
    <property type="component" value="Chromosome"/>
</dbReference>
<evidence type="ECO:0000259" key="9">
    <source>
        <dbReference type="PROSITE" id="PS51202"/>
    </source>
</evidence>
<dbReference type="Pfam" id="PF02080">
    <property type="entry name" value="TrkA_C"/>
    <property type="match status" value="1"/>
</dbReference>
<dbReference type="EMBL" id="CP136920">
    <property type="protein sequence ID" value="WOO41295.1"/>
    <property type="molecule type" value="Genomic_DNA"/>
</dbReference>
<evidence type="ECO:0000256" key="2">
    <source>
        <dbReference type="ARBA" id="ARBA00009854"/>
    </source>
</evidence>
<feature type="transmembrane region" description="Helical" evidence="8">
    <location>
        <begin position="445"/>
        <end position="467"/>
    </location>
</feature>
<dbReference type="InterPro" id="IPR036721">
    <property type="entry name" value="RCK_C_sf"/>
</dbReference>
<keyword evidence="6 8" id="KW-1133">Transmembrane helix</keyword>
<gene>
    <name evidence="10" type="ORF">RZN69_21965</name>
</gene>
<dbReference type="InterPro" id="IPR006037">
    <property type="entry name" value="RCK_C"/>
</dbReference>
<evidence type="ECO:0000313" key="11">
    <source>
        <dbReference type="Proteomes" id="UP001304300"/>
    </source>
</evidence>
<comment type="similarity">
    <text evidence="2">Belongs to the AAE transporter (TC 2.A.81) family.</text>
</comment>
<keyword evidence="11" id="KW-1185">Reference proteome</keyword>
<dbReference type="InterPro" id="IPR006512">
    <property type="entry name" value="YidE_YbjL"/>
</dbReference>
<dbReference type="InterPro" id="IPR050144">
    <property type="entry name" value="AAE_transporter"/>
</dbReference>
<sequence length="533" mass="56051">MEALLENPYVVLFVVIGSGLLLGSVSIKGITLGSSGVLFTALLAGHFHYDIPEAVGTLGLVLFVYCVGIGAGGRFFSAIAREGSNLAKLGLLVVVIGSGLAYGLALLFDIPADVAVGIFAGSMTSTPALAAASESLANAGESALVIGYGIAYPFGVAGVVILIQILPRVLRWDFEKEAEKHKDPKDELQRVLNVLVEVTNPNIVNKRISESGFASFEACQVSRVMREGKLRPLNYDDTFSMGQKLLLVGRSKEIEIAIDYVGQKSDEHFVLDVENERQELLVTDKKVSGTKIGTLDPLKEHGVIISRINRLGLTFVPNADTEIESNDLLTVVGTPDNLKAFASHIGHRSNAIGETDLLSLSLGLAVGIALGMIPFGMKGAQITLGLAGGPLIAGLLLGHFGRVGRLVGHIPRPTRVLLQEFGLVLFLSDAGIRGGGAFVETIQQHGMILFAVGILLTLLPIMIALPLAIKVFGMNKLQALGGICGGMTSTPALGAITAKTDSQIPVVSYATAYPIALILMTVFAKILVGLLGG</sequence>
<comment type="subcellular location">
    <subcellularLocation>
        <location evidence="1">Cell membrane</location>
        <topology evidence="1">Multi-pass membrane protein</topology>
    </subcellularLocation>
</comment>
<dbReference type="Pfam" id="PF06826">
    <property type="entry name" value="Asp-Al_Ex"/>
    <property type="match status" value="2"/>
</dbReference>
<organism evidence="10 11">
    <name type="scientific">Rubellicoccus peritrichatus</name>
    <dbReference type="NCBI Taxonomy" id="3080537"/>
    <lineage>
        <taxon>Bacteria</taxon>
        <taxon>Pseudomonadati</taxon>
        <taxon>Verrucomicrobiota</taxon>
        <taxon>Opitutia</taxon>
        <taxon>Puniceicoccales</taxon>
        <taxon>Cerasicoccaceae</taxon>
        <taxon>Rubellicoccus</taxon>
    </lineage>
</organism>
<dbReference type="GO" id="GO:0006813">
    <property type="term" value="P:potassium ion transport"/>
    <property type="evidence" value="ECO:0007669"/>
    <property type="project" value="InterPro"/>
</dbReference>
<evidence type="ECO:0000256" key="1">
    <source>
        <dbReference type="ARBA" id="ARBA00004651"/>
    </source>
</evidence>
<dbReference type="PANTHER" id="PTHR30445">
    <property type="entry name" value="K(+)_H(+) ANTIPORTER SUBUNIT KHTT"/>
    <property type="match status" value="1"/>
</dbReference>
<dbReference type="GO" id="GO:0008324">
    <property type="term" value="F:monoatomic cation transmembrane transporter activity"/>
    <property type="evidence" value="ECO:0007669"/>
    <property type="project" value="InterPro"/>
</dbReference>
<dbReference type="SUPFAM" id="SSF116726">
    <property type="entry name" value="TrkA C-terminal domain-like"/>
    <property type="match status" value="2"/>
</dbReference>
<protein>
    <submittedName>
        <fullName evidence="10">Aspartate:alanine exchanger family transporter</fullName>
    </submittedName>
</protein>
<feature type="domain" description="RCK C-terminal" evidence="9">
    <location>
        <begin position="264"/>
        <end position="347"/>
    </location>
</feature>
<evidence type="ECO:0000256" key="3">
    <source>
        <dbReference type="ARBA" id="ARBA00022448"/>
    </source>
</evidence>
<dbReference type="GO" id="GO:0005886">
    <property type="term" value="C:plasma membrane"/>
    <property type="evidence" value="ECO:0007669"/>
    <property type="project" value="UniProtKB-SubCell"/>
</dbReference>
<dbReference type="PANTHER" id="PTHR30445:SF3">
    <property type="entry name" value="TRANSPORT PROTEIN YIDE-RELATED"/>
    <property type="match status" value="1"/>
</dbReference>
<evidence type="ECO:0000313" key="10">
    <source>
        <dbReference type="EMBL" id="WOO41295.1"/>
    </source>
</evidence>
<evidence type="ECO:0000256" key="4">
    <source>
        <dbReference type="ARBA" id="ARBA00022475"/>
    </source>
</evidence>
<dbReference type="Gene3D" id="3.30.70.1450">
    <property type="entry name" value="Regulator of K+ conductance, C-terminal domain"/>
    <property type="match status" value="1"/>
</dbReference>
<keyword evidence="7 8" id="KW-0472">Membrane</keyword>
<dbReference type="PROSITE" id="PS51202">
    <property type="entry name" value="RCK_C"/>
    <property type="match status" value="1"/>
</dbReference>
<evidence type="ECO:0000256" key="6">
    <source>
        <dbReference type="ARBA" id="ARBA00022989"/>
    </source>
</evidence>
<feature type="transmembrane region" description="Helical" evidence="8">
    <location>
        <begin position="382"/>
        <end position="400"/>
    </location>
</feature>
<feature type="transmembrane region" description="Helical" evidence="8">
    <location>
        <begin position="357"/>
        <end position="376"/>
    </location>
</feature>
<dbReference type="RefSeq" id="WP_317833736.1">
    <property type="nucleotide sequence ID" value="NZ_CP136920.1"/>
</dbReference>